<keyword evidence="3" id="KW-1133">Transmembrane helix</keyword>
<keyword evidence="1" id="KW-0143">Chaperone</keyword>
<feature type="region of interest" description="Disordered" evidence="2">
    <location>
        <begin position="201"/>
        <end position="237"/>
    </location>
</feature>
<gene>
    <name evidence="5" type="ORF">BB561_005866</name>
</gene>
<dbReference type="Proteomes" id="UP000245383">
    <property type="component" value="Unassembled WGS sequence"/>
</dbReference>
<sequence length="337" mass="39802">MSIVHTPSLYSFCSMISKFKPAVLSQAFKAHNIPPKRLLFSNSSFYQQSLCYEQPSRFKTTNYNTFLYLNSLRNCISQIRFYQNHRSQPVKKSHYDILNLPSNCSKKDIKSQFYKLSLKYHPDLIKNSKLPKQQIHNNFLKISEAYKVLSNDAQRREYDQKFHFNVSQQHSHHRNTYSTPKSTHTAYNIYNKTHVYKNSDFYSNSTSENNPNHKSSSDYSNSHSKPFSYSSRDDPTSSPQFDFVNNVKSHYYKTGHFYQHSPFRNKSNSSTYKSKTSGPHKNKFQVFNQSDFAQSMQRQTYHKDVFAARLKELFRFIFTFFAILYVCYLSTELRSAH</sequence>
<dbReference type="Gene3D" id="1.10.287.110">
    <property type="entry name" value="DnaJ domain"/>
    <property type="match status" value="1"/>
</dbReference>
<dbReference type="SUPFAM" id="SSF46565">
    <property type="entry name" value="Chaperone J-domain"/>
    <property type="match status" value="1"/>
</dbReference>
<dbReference type="OrthoDB" id="445556at2759"/>
<comment type="caution">
    <text evidence="5">The sequence shown here is derived from an EMBL/GenBank/DDBJ whole genome shotgun (WGS) entry which is preliminary data.</text>
</comment>
<proteinExistence type="predicted"/>
<dbReference type="InterPro" id="IPR036869">
    <property type="entry name" value="J_dom_sf"/>
</dbReference>
<feature type="transmembrane region" description="Helical" evidence="3">
    <location>
        <begin position="313"/>
        <end position="331"/>
    </location>
</feature>
<dbReference type="InterPro" id="IPR051938">
    <property type="entry name" value="Apopto_cytoskel_mod"/>
</dbReference>
<evidence type="ECO:0000256" key="1">
    <source>
        <dbReference type="ARBA" id="ARBA00023186"/>
    </source>
</evidence>
<dbReference type="PRINTS" id="PR00625">
    <property type="entry name" value="JDOMAIN"/>
</dbReference>
<evidence type="ECO:0000313" key="6">
    <source>
        <dbReference type="Proteomes" id="UP000245383"/>
    </source>
</evidence>
<evidence type="ECO:0000256" key="3">
    <source>
        <dbReference type="SAM" id="Phobius"/>
    </source>
</evidence>
<dbReference type="PROSITE" id="PS50076">
    <property type="entry name" value="DNAJ_2"/>
    <property type="match status" value="1"/>
</dbReference>
<dbReference type="SMART" id="SM00271">
    <property type="entry name" value="DnaJ"/>
    <property type="match status" value="1"/>
</dbReference>
<keyword evidence="6" id="KW-1185">Reference proteome</keyword>
<accession>A0A2T9Y7X5</accession>
<dbReference type="InterPro" id="IPR001623">
    <property type="entry name" value="DnaJ_domain"/>
</dbReference>
<dbReference type="EMBL" id="MBFR01000386">
    <property type="protein sequence ID" value="PVU88436.1"/>
    <property type="molecule type" value="Genomic_DNA"/>
</dbReference>
<organism evidence="5 6">
    <name type="scientific">Smittium simulii</name>
    <dbReference type="NCBI Taxonomy" id="133385"/>
    <lineage>
        <taxon>Eukaryota</taxon>
        <taxon>Fungi</taxon>
        <taxon>Fungi incertae sedis</taxon>
        <taxon>Zoopagomycota</taxon>
        <taxon>Kickxellomycotina</taxon>
        <taxon>Harpellomycetes</taxon>
        <taxon>Harpellales</taxon>
        <taxon>Legeriomycetaceae</taxon>
        <taxon>Smittium</taxon>
    </lineage>
</organism>
<feature type="domain" description="J" evidence="4">
    <location>
        <begin position="93"/>
        <end position="162"/>
    </location>
</feature>
<dbReference type="AlphaFoldDB" id="A0A2T9Y7X5"/>
<dbReference type="Pfam" id="PF00226">
    <property type="entry name" value="DnaJ"/>
    <property type="match status" value="1"/>
</dbReference>
<dbReference type="PANTHER" id="PTHR44145:SF3">
    <property type="entry name" value="DNAJ HOMOLOG SUBFAMILY A MEMBER 3, MITOCHONDRIAL"/>
    <property type="match status" value="1"/>
</dbReference>
<protein>
    <recommendedName>
        <fullName evidence="4">J domain-containing protein</fullName>
    </recommendedName>
</protein>
<name>A0A2T9Y7X5_9FUNG</name>
<dbReference type="STRING" id="133385.A0A2T9Y7X5"/>
<evidence type="ECO:0000259" key="4">
    <source>
        <dbReference type="PROSITE" id="PS50076"/>
    </source>
</evidence>
<keyword evidence="3" id="KW-0812">Transmembrane</keyword>
<keyword evidence="3" id="KW-0472">Membrane</keyword>
<feature type="compositionally biased region" description="Polar residues" evidence="2">
    <location>
        <begin position="201"/>
        <end position="210"/>
    </location>
</feature>
<dbReference type="PANTHER" id="PTHR44145">
    <property type="entry name" value="DNAJ HOMOLOG SUBFAMILY A MEMBER 3, MITOCHONDRIAL"/>
    <property type="match status" value="1"/>
</dbReference>
<evidence type="ECO:0000313" key="5">
    <source>
        <dbReference type="EMBL" id="PVU88436.1"/>
    </source>
</evidence>
<reference evidence="5 6" key="1">
    <citation type="journal article" date="2018" name="MBio">
        <title>Comparative Genomics Reveals the Core Gene Toolbox for the Fungus-Insect Symbiosis.</title>
        <authorList>
            <person name="Wang Y."/>
            <person name="Stata M."/>
            <person name="Wang W."/>
            <person name="Stajich J.E."/>
            <person name="White M.M."/>
            <person name="Moncalvo J.M."/>
        </authorList>
    </citation>
    <scope>NUCLEOTIDE SEQUENCE [LARGE SCALE GENOMIC DNA]</scope>
    <source>
        <strain evidence="5 6">SWE-8-4</strain>
    </source>
</reference>
<evidence type="ECO:0000256" key="2">
    <source>
        <dbReference type="SAM" id="MobiDB-lite"/>
    </source>
</evidence>
<feature type="compositionally biased region" description="Low complexity" evidence="2">
    <location>
        <begin position="212"/>
        <end position="225"/>
    </location>
</feature>
<dbReference type="CDD" id="cd06257">
    <property type="entry name" value="DnaJ"/>
    <property type="match status" value="1"/>
</dbReference>